<evidence type="ECO:0000313" key="4">
    <source>
        <dbReference type="Proteomes" id="UP001199525"/>
    </source>
</evidence>
<dbReference type="Gene3D" id="3.10.129.10">
    <property type="entry name" value="Hotdog Thioesterase"/>
    <property type="match status" value="1"/>
</dbReference>
<dbReference type="PANTHER" id="PTHR30272">
    <property type="entry name" value="3-HYDROXYACYL-[ACYL-CARRIER-PROTEIN] DEHYDRATASE"/>
    <property type="match status" value="1"/>
</dbReference>
<proteinExistence type="inferred from homology"/>
<dbReference type="EMBL" id="JAIVFQ010000072">
    <property type="protein sequence ID" value="MCC5603267.1"/>
    <property type="molecule type" value="Genomic_DNA"/>
</dbReference>
<name>A0ABS8IGD7_9NOSO</name>
<dbReference type="SUPFAM" id="SSF54637">
    <property type="entry name" value="Thioesterase/thiol ester dehydrase-isomerase"/>
    <property type="match status" value="1"/>
</dbReference>
<dbReference type="PANTHER" id="PTHR30272:SF1">
    <property type="entry name" value="3-HYDROXYACYL-[ACYL-CARRIER-PROTEIN] DEHYDRATASE"/>
    <property type="match status" value="1"/>
</dbReference>
<protein>
    <submittedName>
        <fullName evidence="3">Uncharacterized protein</fullName>
    </submittedName>
</protein>
<dbReference type="InterPro" id="IPR013114">
    <property type="entry name" value="FabA_FabZ"/>
</dbReference>
<organism evidence="3 4">
    <name type="scientific">Nostoc favosum CHAB5714</name>
    <dbReference type="NCBI Taxonomy" id="2780399"/>
    <lineage>
        <taxon>Bacteria</taxon>
        <taxon>Bacillati</taxon>
        <taxon>Cyanobacteriota</taxon>
        <taxon>Cyanophyceae</taxon>
        <taxon>Nostocales</taxon>
        <taxon>Nostocaceae</taxon>
        <taxon>Nostoc</taxon>
        <taxon>Nostoc favosum</taxon>
    </lineage>
</organism>
<dbReference type="RefSeq" id="WP_229488831.1">
    <property type="nucleotide sequence ID" value="NZ_JAIVFQ010000072.1"/>
</dbReference>
<dbReference type="Proteomes" id="UP001199525">
    <property type="component" value="Unassembled WGS sequence"/>
</dbReference>
<sequence length="135" mass="15268">MLKPVKDYAAPLVALDEVIRIDETGITTRKQVKAIEPFFVGHYPNNPIYPGVFIIEAIQQAVKYYAAFYGRQIKLLEVRSTRFIAPVQPGDTLESNCQCTFQSNYQVLEVKAVCCNQNNQVAMAMLNFCIVQDDD</sequence>
<dbReference type="Pfam" id="PF07977">
    <property type="entry name" value="FabA"/>
    <property type="match status" value="1"/>
</dbReference>
<dbReference type="InterPro" id="IPR029069">
    <property type="entry name" value="HotDog_dom_sf"/>
</dbReference>
<evidence type="ECO:0000256" key="1">
    <source>
        <dbReference type="ARBA" id="ARBA00009174"/>
    </source>
</evidence>
<reference evidence="3 4" key="1">
    <citation type="journal article" date="2021" name="Microorganisms">
        <title>Genome Evolution of Filamentous Cyanobacterium Nostoc Species: From Facultative Symbiosis to Free Living.</title>
        <authorList>
            <person name="Huo D."/>
            <person name="Li H."/>
            <person name="Cai F."/>
            <person name="Guo X."/>
            <person name="Qiao Z."/>
            <person name="Wang W."/>
            <person name="Yu G."/>
            <person name="Li R."/>
        </authorList>
    </citation>
    <scope>NUCLEOTIDE SEQUENCE [LARGE SCALE GENOMIC DNA]</scope>
    <source>
        <strain evidence="3 4">CHAB 5714</strain>
    </source>
</reference>
<comment type="similarity">
    <text evidence="1">Belongs to the thioester dehydratase family. FabZ subfamily.</text>
</comment>
<evidence type="ECO:0000313" key="3">
    <source>
        <dbReference type="EMBL" id="MCC5603267.1"/>
    </source>
</evidence>
<keyword evidence="4" id="KW-1185">Reference proteome</keyword>
<evidence type="ECO:0000256" key="2">
    <source>
        <dbReference type="ARBA" id="ARBA00023239"/>
    </source>
</evidence>
<dbReference type="CDD" id="cd00493">
    <property type="entry name" value="FabA_FabZ"/>
    <property type="match status" value="1"/>
</dbReference>
<accession>A0ABS8IGD7</accession>
<gene>
    <name evidence="3" type="ORF">LC586_29760</name>
</gene>
<comment type="caution">
    <text evidence="3">The sequence shown here is derived from an EMBL/GenBank/DDBJ whole genome shotgun (WGS) entry which is preliminary data.</text>
</comment>
<keyword evidence="2" id="KW-0456">Lyase</keyword>